<evidence type="ECO:0000256" key="1">
    <source>
        <dbReference type="ARBA" id="ARBA00008987"/>
    </source>
</evidence>
<name>A0ABR0S8C4_9HYPO</name>
<dbReference type="InterPro" id="IPR013766">
    <property type="entry name" value="Thioredoxin_domain"/>
</dbReference>
<evidence type="ECO:0000256" key="2">
    <source>
        <dbReference type="ARBA" id="ARBA00023157"/>
    </source>
</evidence>
<evidence type="ECO:0000313" key="5">
    <source>
        <dbReference type="EMBL" id="KAK5988082.1"/>
    </source>
</evidence>
<dbReference type="InterPro" id="IPR017937">
    <property type="entry name" value="Thioredoxin_CS"/>
</dbReference>
<accession>A0ABR0S8C4</accession>
<dbReference type="Proteomes" id="UP001338125">
    <property type="component" value="Unassembled WGS sequence"/>
</dbReference>
<protein>
    <recommendedName>
        <fullName evidence="3">Thioredoxin</fullName>
    </recommendedName>
</protein>
<feature type="domain" description="Thioredoxin" evidence="4">
    <location>
        <begin position="1"/>
        <end position="109"/>
    </location>
</feature>
<evidence type="ECO:0000259" key="4">
    <source>
        <dbReference type="PROSITE" id="PS51352"/>
    </source>
</evidence>
<comment type="similarity">
    <text evidence="1 3">Belongs to the thioredoxin family.</text>
</comment>
<dbReference type="PIRSF" id="PIRSF000077">
    <property type="entry name" value="Thioredoxin"/>
    <property type="match status" value="1"/>
</dbReference>
<proteinExistence type="inferred from homology"/>
<gene>
    <name evidence="5" type="ORF">PT974_12221</name>
</gene>
<evidence type="ECO:0000256" key="3">
    <source>
        <dbReference type="PIRNR" id="PIRNR000077"/>
    </source>
</evidence>
<organism evidence="5 6">
    <name type="scientific">Cladobotryum mycophilum</name>
    <dbReference type="NCBI Taxonomy" id="491253"/>
    <lineage>
        <taxon>Eukaryota</taxon>
        <taxon>Fungi</taxon>
        <taxon>Dikarya</taxon>
        <taxon>Ascomycota</taxon>
        <taxon>Pezizomycotina</taxon>
        <taxon>Sordariomycetes</taxon>
        <taxon>Hypocreomycetidae</taxon>
        <taxon>Hypocreales</taxon>
        <taxon>Hypocreaceae</taxon>
        <taxon>Cladobotryum</taxon>
    </lineage>
</organism>
<reference evidence="5 6" key="1">
    <citation type="submission" date="2024-01" db="EMBL/GenBank/DDBJ databases">
        <title>Complete genome of Cladobotryum mycophilum ATHUM6906.</title>
        <authorList>
            <person name="Christinaki A.C."/>
            <person name="Myridakis A.I."/>
            <person name="Kouvelis V.N."/>
        </authorList>
    </citation>
    <scope>NUCLEOTIDE SEQUENCE [LARGE SCALE GENOMIC DNA]</scope>
    <source>
        <strain evidence="5 6">ATHUM6906</strain>
    </source>
</reference>
<dbReference type="Gene3D" id="3.40.30.10">
    <property type="entry name" value="Glutaredoxin"/>
    <property type="match status" value="1"/>
</dbReference>
<dbReference type="SUPFAM" id="SSF52833">
    <property type="entry name" value="Thioredoxin-like"/>
    <property type="match status" value="1"/>
</dbReference>
<dbReference type="PROSITE" id="PS51352">
    <property type="entry name" value="THIOREDOXIN_2"/>
    <property type="match status" value="1"/>
</dbReference>
<dbReference type="EMBL" id="JAVFKD010000016">
    <property type="protein sequence ID" value="KAK5988082.1"/>
    <property type="molecule type" value="Genomic_DNA"/>
</dbReference>
<dbReference type="PRINTS" id="PR00421">
    <property type="entry name" value="THIOREDOXIN"/>
</dbReference>
<dbReference type="CDD" id="cd02947">
    <property type="entry name" value="TRX_family"/>
    <property type="match status" value="1"/>
</dbReference>
<dbReference type="InterPro" id="IPR005746">
    <property type="entry name" value="Thioredoxin"/>
</dbReference>
<dbReference type="PANTHER" id="PTHR46115">
    <property type="entry name" value="THIOREDOXIN-LIKE PROTEIN 1"/>
    <property type="match status" value="1"/>
</dbReference>
<dbReference type="PROSITE" id="PS00194">
    <property type="entry name" value="THIOREDOXIN_1"/>
    <property type="match status" value="1"/>
</dbReference>
<sequence length="109" mass="12339">MVVHKIKSAEEFESVIKSNDKVVLDCYAEWCGPCRNISPYLDNLSEAVTYKDQVHFIKLDTDELQDLSQKLGIRAMPTFFFFFKSGEMVDQVVGARTSDLKNGLTKLVG</sequence>
<evidence type="ECO:0000313" key="6">
    <source>
        <dbReference type="Proteomes" id="UP001338125"/>
    </source>
</evidence>
<keyword evidence="2" id="KW-1015">Disulfide bond</keyword>
<dbReference type="InterPro" id="IPR036249">
    <property type="entry name" value="Thioredoxin-like_sf"/>
</dbReference>
<comment type="caution">
    <text evidence="5">The sequence shown here is derived from an EMBL/GenBank/DDBJ whole genome shotgun (WGS) entry which is preliminary data.</text>
</comment>
<keyword evidence="6" id="KW-1185">Reference proteome</keyword>
<dbReference type="Pfam" id="PF00085">
    <property type="entry name" value="Thioredoxin"/>
    <property type="match status" value="1"/>
</dbReference>